<accession>A0A2P2NAN4</accession>
<dbReference type="AlphaFoldDB" id="A0A2P2NAN4"/>
<protein>
    <submittedName>
        <fullName evidence="1">Uncharacterized protein</fullName>
    </submittedName>
</protein>
<sequence>MPVETKCQWMNNFLDESSLSHYMHLHYIIKMASFSCMDDCLI</sequence>
<dbReference type="EMBL" id="GGEC01059053">
    <property type="protein sequence ID" value="MBX39537.1"/>
    <property type="molecule type" value="Transcribed_RNA"/>
</dbReference>
<proteinExistence type="predicted"/>
<evidence type="ECO:0000313" key="1">
    <source>
        <dbReference type="EMBL" id="MBX39537.1"/>
    </source>
</evidence>
<reference evidence="1" key="1">
    <citation type="submission" date="2018-02" db="EMBL/GenBank/DDBJ databases">
        <title>Rhizophora mucronata_Transcriptome.</title>
        <authorList>
            <person name="Meera S.P."/>
            <person name="Sreeshan A."/>
            <person name="Augustine A."/>
        </authorList>
    </citation>
    <scope>NUCLEOTIDE SEQUENCE</scope>
    <source>
        <tissue evidence="1">Leaf</tissue>
    </source>
</reference>
<name>A0A2P2NAN4_RHIMU</name>
<organism evidence="1">
    <name type="scientific">Rhizophora mucronata</name>
    <name type="common">Asiatic mangrove</name>
    <dbReference type="NCBI Taxonomy" id="61149"/>
    <lineage>
        <taxon>Eukaryota</taxon>
        <taxon>Viridiplantae</taxon>
        <taxon>Streptophyta</taxon>
        <taxon>Embryophyta</taxon>
        <taxon>Tracheophyta</taxon>
        <taxon>Spermatophyta</taxon>
        <taxon>Magnoliopsida</taxon>
        <taxon>eudicotyledons</taxon>
        <taxon>Gunneridae</taxon>
        <taxon>Pentapetalae</taxon>
        <taxon>rosids</taxon>
        <taxon>fabids</taxon>
        <taxon>Malpighiales</taxon>
        <taxon>Rhizophoraceae</taxon>
        <taxon>Rhizophora</taxon>
    </lineage>
</organism>